<dbReference type="InterPro" id="IPR036236">
    <property type="entry name" value="Znf_C2H2_sf"/>
</dbReference>
<sequence>MARRSRRNVINRGKIEEMLREQTYCRLCGRQESDVKNDPTTLTSLDSIFGGRLGVSKSNHLPTTVCVSCRKCARIVARFWEKCSQAQLLLRTIFNKDTDEQNLPAETEDDIIGSEAEPASESPDTAIAEETLETECIYLESGSPTSRLDIVVDENAESELEDVTYFVHLENPPDAEDHGKDGTDALSTINIELVESHRITSEEPKKKQKGTAANRGKKETPPYRVCHLCGRTFETSSKLKNHLQTHSEERRFACDVCGKQFKLRRDLTMHVESAHEGKIFKCSLCGVEFRWRKGLQRHMMRHKGTAFKHQCQTCGKKFIAPSNLLHHQMKHTGDRLRCEICGAGYRFNYMLTQHKIRKHNMSFPGVKLYEKKVPKHRNTKRKECPTETAESDDNSLNLEIVGEDEDAQRDQSGLVVEYNVDIIEEPEA</sequence>
<dbReference type="Proteomes" id="UP000000673">
    <property type="component" value="Unassembled WGS sequence"/>
</dbReference>
<feature type="region of interest" description="Disordered" evidence="11">
    <location>
        <begin position="100"/>
        <end position="125"/>
    </location>
</feature>
<evidence type="ECO:0000256" key="6">
    <source>
        <dbReference type="ARBA" id="ARBA00023125"/>
    </source>
</evidence>
<dbReference type="GO" id="GO:0000978">
    <property type="term" value="F:RNA polymerase II cis-regulatory region sequence-specific DNA binding"/>
    <property type="evidence" value="ECO:0007669"/>
    <property type="project" value="TreeGrafter"/>
</dbReference>
<dbReference type="HOGENOM" id="CLU_020275_0_1_1"/>
<dbReference type="PROSITE" id="PS51915">
    <property type="entry name" value="ZAD"/>
    <property type="match status" value="1"/>
</dbReference>
<feature type="region of interest" description="Disordered" evidence="11">
    <location>
        <begin position="374"/>
        <end position="410"/>
    </location>
</feature>
<dbReference type="Gene3D" id="3.30.160.60">
    <property type="entry name" value="Classic Zinc Finger"/>
    <property type="match status" value="4"/>
</dbReference>
<evidence type="ECO:0000256" key="8">
    <source>
        <dbReference type="ARBA" id="ARBA00037948"/>
    </source>
</evidence>
<dbReference type="PANTHER" id="PTHR24388">
    <property type="entry name" value="ZINC FINGER PROTEIN"/>
    <property type="match status" value="1"/>
</dbReference>
<dbReference type="OMA" id="PTRNVEC"/>
<evidence type="ECO:0000313" key="14">
    <source>
        <dbReference type="EMBL" id="ETN63532.1"/>
    </source>
</evidence>
<keyword evidence="2 10" id="KW-0479">Metal-binding</keyword>
<feature type="domain" description="C2H2-type" evidence="12">
    <location>
        <begin position="309"/>
        <end position="336"/>
    </location>
</feature>
<dbReference type="VEuPathDB" id="VectorBase:ADAC004757"/>
<dbReference type="SUPFAM" id="SSF57716">
    <property type="entry name" value="Glucocorticoid receptor-like (DNA-binding domain)"/>
    <property type="match status" value="1"/>
</dbReference>
<feature type="region of interest" description="Disordered" evidence="11">
    <location>
        <begin position="197"/>
        <end position="219"/>
    </location>
</feature>
<dbReference type="InterPro" id="IPR050527">
    <property type="entry name" value="Snail/Krueppel_Znf"/>
</dbReference>
<dbReference type="SMART" id="SM00868">
    <property type="entry name" value="zf-AD"/>
    <property type="match status" value="1"/>
</dbReference>
<feature type="domain" description="C2H2-type" evidence="12">
    <location>
        <begin position="336"/>
        <end position="364"/>
    </location>
</feature>
<keyword evidence="16" id="KW-1185">Reference proteome</keyword>
<protein>
    <submittedName>
        <fullName evidence="14 15">Uncharacterized protein</fullName>
    </submittedName>
</protein>
<keyword evidence="6" id="KW-0238">DNA-binding</keyword>
<dbReference type="AlphaFoldDB" id="W5JGP4"/>
<evidence type="ECO:0000256" key="5">
    <source>
        <dbReference type="ARBA" id="ARBA00022833"/>
    </source>
</evidence>
<evidence type="ECO:0000256" key="9">
    <source>
        <dbReference type="PROSITE-ProRule" id="PRU00042"/>
    </source>
</evidence>
<feature type="domain" description="C2H2-type" evidence="12">
    <location>
        <begin position="224"/>
        <end position="251"/>
    </location>
</feature>
<name>W5JGP4_ANODA</name>
<dbReference type="EnsemblMetazoa" id="ADAC004757-RA">
    <property type="protein sequence ID" value="ADAC004757-PA"/>
    <property type="gene ID" value="ADAC004757"/>
</dbReference>
<feature type="domain" description="C2H2-type" evidence="12">
    <location>
        <begin position="280"/>
        <end position="307"/>
    </location>
</feature>
<dbReference type="SMART" id="SM00355">
    <property type="entry name" value="ZnF_C2H2"/>
    <property type="match status" value="5"/>
</dbReference>
<keyword evidence="4 9" id="KW-0863">Zinc-finger</keyword>
<dbReference type="GO" id="GO:0005634">
    <property type="term" value="C:nucleus"/>
    <property type="evidence" value="ECO:0007669"/>
    <property type="project" value="UniProtKB-SubCell"/>
</dbReference>
<evidence type="ECO:0000256" key="3">
    <source>
        <dbReference type="ARBA" id="ARBA00022737"/>
    </source>
</evidence>
<reference evidence="14 16" key="1">
    <citation type="journal article" date="2010" name="BMC Genomics">
        <title>Combination of measures distinguishes pre-miRNAs from other stem-loops in the genome of the newly sequenced Anopheles darlingi.</title>
        <authorList>
            <person name="Mendes N.D."/>
            <person name="Freitas A.T."/>
            <person name="Vasconcelos A.T."/>
            <person name="Sagot M.F."/>
        </authorList>
    </citation>
    <scope>NUCLEOTIDE SEQUENCE</scope>
</reference>
<evidence type="ECO:0000256" key="10">
    <source>
        <dbReference type="PROSITE-ProRule" id="PRU01263"/>
    </source>
</evidence>
<comment type="similarity">
    <text evidence="8">Belongs to the snail C2H2-type zinc-finger protein family.</text>
</comment>
<reference evidence="14" key="3">
    <citation type="journal article" date="2013" name="Nucleic Acids Res.">
        <title>The genome of Anopheles darlingi, the main neotropical malaria vector.</title>
        <authorList>
            <person name="Marinotti O."/>
            <person name="Cerqueira G.C."/>
            <person name="de Almeida L.G."/>
            <person name="Ferro M.I."/>
            <person name="Loreto E.L."/>
            <person name="Zaha A."/>
            <person name="Teixeira S.M."/>
            <person name="Wespiser A.R."/>
            <person name="Almeida E Silva A."/>
            <person name="Schlindwein A.D."/>
            <person name="Pacheco A.C."/>
            <person name="Silva A.L."/>
            <person name="Graveley B.R."/>
            <person name="Walenz B.P."/>
            <person name="Lima Bde A."/>
            <person name="Ribeiro C.A."/>
            <person name="Nunes-Silva C.G."/>
            <person name="de Carvalho C.R."/>
            <person name="Soares C.M."/>
            <person name="de Menezes C.B."/>
            <person name="Matiolli C."/>
            <person name="Caffrey D."/>
            <person name="Araujo D.A."/>
            <person name="de Oliveira D.M."/>
            <person name="Golenbock D."/>
            <person name="Grisard E.C."/>
            <person name="Fantinatti-Garboggini F."/>
            <person name="de Carvalho F.M."/>
            <person name="Barcellos F.G."/>
            <person name="Prosdocimi F."/>
            <person name="May G."/>
            <person name="Azevedo Junior G.M."/>
            <person name="Guimaraes G.M."/>
            <person name="Goldman G.H."/>
            <person name="Padilha I.Q."/>
            <person name="Batista Jda S."/>
            <person name="Ferro J.A."/>
            <person name="Ribeiro J.M."/>
            <person name="Fietto J.L."/>
            <person name="Dabbas K.M."/>
            <person name="Cerdeira L."/>
            <person name="Agnez-Lima L.F."/>
            <person name="Brocchi M."/>
            <person name="de Carvalho M.O."/>
            <person name="Teixeira Mde M."/>
            <person name="Diniz Maia Mde M."/>
            <person name="Goldman M.H."/>
            <person name="Cruz Schneider M.P."/>
            <person name="Felipe M.S."/>
            <person name="Hungria M."/>
            <person name="Nicolas M.F."/>
            <person name="Pereira M."/>
            <person name="Montes M.A."/>
            <person name="Cantao M.E."/>
            <person name="Vincentz M."/>
            <person name="Rafael M.S."/>
            <person name="Silverman N."/>
            <person name="Stoco P.H."/>
            <person name="Souza R.C."/>
            <person name="Vicentini R."/>
            <person name="Gazzinelli R.T."/>
            <person name="Neves Rde O."/>
            <person name="Silva R."/>
            <person name="Astolfi-Filho S."/>
            <person name="Maciel T.E."/>
            <person name="Urmenyi T.P."/>
            <person name="Tadei W.P."/>
            <person name="Camargo E.P."/>
            <person name="de Vasconcelos A.T."/>
        </authorList>
    </citation>
    <scope>NUCLEOTIDE SEQUENCE</scope>
</reference>
<dbReference type="eggNOG" id="KOG1721">
    <property type="taxonomic scope" value="Eukaryota"/>
</dbReference>
<dbReference type="PANTHER" id="PTHR24388:SF54">
    <property type="entry name" value="PROTEIN ESCARGOT"/>
    <property type="match status" value="1"/>
</dbReference>
<dbReference type="SUPFAM" id="SSF57667">
    <property type="entry name" value="beta-beta-alpha zinc fingers"/>
    <property type="match status" value="3"/>
</dbReference>
<dbReference type="GO" id="GO:0000981">
    <property type="term" value="F:DNA-binding transcription factor activity, RNA polymerase II-specific"/>
    <property type="evidence" value="ECO:0007669"/>
    <property type="project" value="TreeGrafter"/>
</dbReference>
<keyword evidence="5 10" id="KW-0862">Zinc</keyword>
<evidence type="ECO:0000259" key="12">
    <source>
        <dbReference type="PROSITE" id="PS50157"/>
    </source>
</evidence>
<dbReference type="InterPro" id="IPR013087">
    <property type="entry name" value="Znf_C2H2_type"/>
</dbReference>
<evidence type="ECO:0000256" key="2">
    <source>
        <dbReference type="ARBA" id="ARBA00022723"/>
    </source>
</evidence>
<organism evidence="14">
    <name type="scientific">Anopheles darlingi</name>
    <name type="common">Mosquito</name>
    <dbReference type="NCBI Taxonomy" id="43151"/>
    <lineage>
        <taxon>Eukaryota</taxon>
        <taxon>Metazoa</taxon>
        <taxon>Ecdysozoa</taxon>
        <taxon>Arthropoda</taxon>
        <taxon>Hexapoda</taxon>
        <taxon>Insecta</taxon>
        <taxon>Pterygota</taxon>
        <taxon>Neoptera</taxon>
        <taxon>Endopterygota</taxon>
        <taxon>Diptera</taxon>
        <taxon>Nematocera</taxon>
        <taxon>Culicoidea</taxon>
        <taxon>Culicidae</taxon>
        <taxon>Anophelinae</taxon>
        <taxon>Anopheles</taxon>
    </lineage>
</organism>
<feature type="binding site" evidence="10">
    <location>
        <position position="28"/>
    </location>
    <ligand>
        <name>Zn(2+)</name>
        <dbReference type="ChEBI" id="CHEBI:29105"/>
    </ligand>
</feature>
<accession>W5JGP4</accession>
<feature type="binding site" evidence="10">
    <location>
        <position position="25"/>
    </location>
    <ligand>
        <name>Zn(2+)</name>
        <dbReference type="ChEBI" id="CHEBI:29105"/>
    </ligand>
</feature>
<dbReference type="Pfam" id="PF00096">
    <property type="entry name" value="zf-C2H2"/>
    <property type="match status" value="4"/>
</dbReference>
<keyword evidence="7" id="KW-0539">Nucleus</keyword>
<evidence type="ECO:0000313" key="16">
    <source>
        <dbReference type="Proteomes" id="UP000000673"/>
    </source>
</evidence>
<keyword evidence="3" id="KW-0677">Repeat</keyword>
<reference evidence="15" key="4">
    <citation type="submission" date="2015-06" db="UniProtKB">
        <authorList>
            <consortium name="EnsemblMetazoa"/>
        </authorList>
    </citation>
    <scope>IDENTIFICATION</scope>
</reference>
<dbReference type="STRING" id="43151.W5JGP4"/>
<evidence type="ECO:0000256" key="11">
    <source>
        <dbReference type="SAM" id="MobiDB-lite"/>
    </source>
</evidence>
<dbReference type="PROSITE" id="PS50157">
    <property type="entry name" value="ZINC_FINGER_C2H2_2"/>
    <property type="match status" value="5"/>
</dbReference>
<dbReference type="GO" id="GO:0008270">
    <property type="term" value="F:zinc ion binding"/>
    <property type="evidence" value="ECO:0007669"/>
    <property type="project" value="UniProtKB-UniRule"/>
</dbReference>
<feature type="binding site" evidence="10">
    <location>
        <position position="66"/>
    </location>
    <ligand>
        <name>Zn(2+)</name>
        <dbReference type="ChEBI" id="CHEBI:29105"/>
    </ligand>
</feature>
<evidence type="ECO:0000259" key="13">
    <source>
        <dbReference type="PROSITE" id="PS51915"/>
    </source>
</evidence>
<feature type="domain" description="ZAD" evidence="13">
    <location>
        <begin position="23"/>
        <end position="93"/>
    </location>
</feature>
<comment type="subcellular location">
    <subcellularLocation>
        <location evidence="1">Nucleus</location>
    </subcellularLocation>
</comment>
<evidence type="ECO:0000256" key="4">
    <source>
        <dbReference type="ARBA" id="ARBA00022771"/>
    </source>
</evidence>
<evidence type="ECO:0000256" key="1">
    <source>
        <dbReference type="ARBA" id="ARBA00004123"/>
    </source>
</evidence>
<dbReference type="FunFam" id="3.30.160.60:FF:000446">
    <property type="entry name" value="Zinc finger protein"/>
    <property type="match status" value="1"/>
</dbReference>
<gene>
    <name evidence="14" type="ORF">AND_004757</name>
</gene>
<feature type="binding site" evidence="10">
    <location>
        <position position="69"/>
    </location>
    <ligand>
        <name>Zn(2+)</name>
        <dbReference type="ChEBI" id="CHEBI:29105"/>
    </ligand>
</feature>
<dbReference type="InterPro" id="IPR012934">
    <property type="entry name" value="Znf_AD"/>
</dbReference>
<dbReference type="PROSITE" id="PS00028">
    <property type="entry name" value="ZINC_FINGER_C2H2_1"/>
    <property type="match status" value="5"/>
</dbReference>
<evidence type="ECO:0000313" key="15">
    <source>
        <dbReference type="EnsemblMetazoa" id="ADAC004757-PA"/>
    </source>
</evidence>
<reference evidence="14" key="2">
    <citation type="submission" date="2010-05" db="EMBL/GenBank/DDBJ databases">
        <authorList>
            <person name="Almeida L.G."/>
            <person name="Nicolas M.F."/>
            <person name="Souza R.C."/>
            <person name="Vasconcelos A.T.R."/>
        </authorList>
    </citation>
    <scope>NUCLEOTIDE SEQUENCE</scope>
</reference>
<dbReference type="VEuPathDB" id="VectorBase:ADAR2_000436"/>
<feature type="domain" description="C2H2-type" evidence="12">
    <location>
        <begin position="252"/>
        <end position="278"/>
    </location>
</feature>
<dbReference type="EMBL" id="ADMH02001241">
    <property type="protein sequence ID" value="ETN63532.1"/>
    <property type="molecule type" value="Genomic_DNA"/>
</dbReference>
<evidence type="ECO:0000256" key="7">
    <source>
        <dbReference type="ARBA" id="ARBA00023242"/>
    </source>
</evidence>
<proteinExistence type="inferred from homology"/>